<name>A0A7G9YQW1_9EURY</name>
<organism evidence="1">
    <name type="scientific">Candidatus Methanogaster sp. ANME-2c ERB4</name>
    <dbReference type="NCBI Taxonomy" id="2759911"/>
    <lineage>
        <taxon>Archaea</taxon>
        <taxon>Methanobacteriati</taxon>
        <taxon>Methanobacteriota</taxon>
        <taxon>Stenosarchaea group</taxon>
        <taxon>Methanomicrobia</taxon>
        <taxon>Methanosarcinales</taxon>
        <taxon>ANME-2 cluster</taxon>
        <taxon>Candidatus Methanogasteraceae</taxon>
        <taxon>Candidatus Methanogaster</taxon>
    </lineage>
</organism>
<dbReference type="EMBL" id="MT631434">
    <property type="protein sequence ID" value="QNO50395.1"/>
    <property type="molecule type" value="Genomic_DNA"/>
</dbReference>
<protein>
    <submittedName>
        <fullName evidence="1">Uncharacterized protein</fullName>
    </submittedName>
</protein>
<dbReference type="AlphaFoldDB" id="A0A7G9YQW1"/>
<reference evidence="1" key="1">
    <citation type="submission" date="2020-06" db="EMBL/GenBank/DDBJ databases">
        <title>Unique genomic features of the anaerobic methanotrophic archaea.</title>
        <authorList>
            <person name="Chadwick G.L."/>
            <person name="Skennerton C.T."/>
            <person name="Laso-Perez R."/>
            <person name="Leu A.O."/>
            <person name="Speth D.R."/>
            <person name="Yu H."/>
            <person name="Morgan-Lang C."/>
            <person name="Hatzenpichler R."/>
            <person name="Goudeau D."/>
            <person name="Malmstrom R."/>
            <person name="Brazelton W.J."/>
            <person name="Woyke T."/>
            <person name="Hallam S.J."/>
            <person name="Tyson G.W."/>
            <person name="Wegener G."/>
            <person name="Boetius A."/>
            <person name="Orphan V."/>
        </authorList>
    </citation>
    <scope>NUCLEOTIDE SEQUENCE</scope>
</reference>
<evidence type="ECO:0000313" key="1">
    <source>
        <dbReference type="EMBL" id="QNO50395.1"/>
    </source>
</evidence>
<accession>A0A7G9YQW1</accession>
<proteinExistence type="predicted"/>
<sequence length="55" mass="6229">MVVCYVTVKAITHLPTVSERHITDLDILWLHFDEVHQRVSSVGYTTCHVGAVFGF</sequence>
<gene>
    <name evidence="1" type="ORF">CKJHOKLD_00016</name>
</gene>